<dbReference type="PANTHER" id="PTHR44688">
    <property type="entry name" value="DNA-BINDING TRANSCRIPTIONAL ACTIVATOR DEVR_DOSR"/>
    <property type="match status" value="1"/>
</dbReference>
<dbReference type="Proteomes" id="UP001230207">
    <property type="component" value="Unassembled WGS sequence"/>
</dbReference>
<evidence type="ECO:0000313" key="6">
    <source>
        <dbReference type="Proteomes" id="UP001230207"/>
    </source>
</evidence>
<dbReference type="PROSITE" id="PS50043">
    <property type="entry name" value="HTH_LUXR_2"/>
    <property type="match status" value="1"/>
</dbReference>
<dbReference type="PRINTS" id="PR00038">
    <property type="entry name" value="HTHLUXR"/>
</dbReference>
<dbReference type="InterPro" id="IPR036388">
    <property type="entry name" value="WH-like_DNA-bd_sf"/>
</dbReference>
<dbReference type="EMBL" id="JAUSVF010000001">
    <property type="protein sequence ID" value="MDQ0319517.1"/>
    <property type="molecule type" value="Genomic_DNA"/>
</dbReference>
<organism evidence="5 6">
    <name type="scientific">Pararhizobium capsulatum DSM 1112</name>
    <dbReference type="NCBI Taxonomy" id="1121113"/>
    <lineage>
        <taxon>Bacteria</taxon>
        <taxon>Pseudomonadati</taxon>
        <taxon>Pseudomonadota</taxon>
        <taxon>Alphaproteobacteria</taxon>
        <taxon>Hyphomicrobiales</taxon>
        <taxon>Rhizobiaceae</taxon>
        <taxon>Rhizobium/Agrobacterium group</taxon>
        <taxon>Pararhizobium</taxon>
    </lineage>
</organism>
<evidence type="ECO:0000256" key="1">
    <source>
        <dbReference type="ARBA" id="ARBA00023015"/>
    </source>
</evidence>
<protein>
    <submittedName>
        <fullName evidence="5">DNA-binding CsgD family transcriptional regulator</fullName>
    </submittedName>
</protein>
<keyword evidence="3" id="KW-0804">Transcription</keyword>
<comment type="caution">
    <text evidence="5">The sequence shown here is derived from an EMBL/GenBank/DDBJ whole genome shotgun (WGS) entry which is preliminary data.</text>
</comment>
<dbReference type="PANTHER" id="PTHR44688:SF16">
    <property type="entry name" value="DNA-BINDING TRANSCRIPTIONAL ACTIVATOR DEVR_DOSR"/>
    <property type="match status" value="1"/>
</dbReference>
<evidence type="ECO:0000313" key="5">
    <source>
        <dbReference type="EMBL" id="MDQ0319517.1"/>
    </source>
</evidence>
<dbReference type="SUPFAM" id="SSF75516">
    <property type="entry name" value="Pheromone-binding domain of LuxR-like quorum-sensing transcription factors"/>
    <property type="match status" value="1"/>
</dbReference>
<dbReference type="GO" id="GO:0003677">
    <property type="term" value="F:DNA binding"/>
    <property type="evidence" value="ECO:0007669"/>
    <property type="project" value="UniProtKB-KW"/>
</dbReference>
<reference evidence="5 6" key="1">
    <citation type="submission" date="2023-07" db="EMBL/GenBank/DDBJ databases">
        <title>Genomic Encyclopedia of Type Strains, Phase IV (KMG-IV): sequencing the most valuable type-strain genomes for metagenomic binning, comparative biology and taxonomic classification.</title>
        <authorList>
            <person name="Goeker M."/>
        </authorList>
    </citation>
    <scope>NUCLEOTIDE SEQUENCE [LARGE SCALE GENOMIC DNA]</scope>
    <source>
        <strain evidence="5 6">DSM 1112</strain>
    </source>
</reference>
<keyword evidence="1" id="KW-0805">Transcription regulation</keyword>
<dbReference type="InterPro" id="IPR000792">
    <property type="entry name" value="Tscrpt_reg_LuxR_C"/>
</dbReference>
<dbReference type="Gene3D" id="3.30.450.80">
    <property type="entry name" value="Transcription factor LuxR-like, autoinducer-binding domain"/>
    <property type="match status" value="1"/>
</dbReference>
<keyword evidence="2 5" id="KW-0238">DNA-binding</keyword>
<proteinExistence type="predicted"/>
<dbReference type="RefSeq" id="WP_307228491.1">
    <property type="nucleotide sequence ID" value="NZ_JAUSVF010000001.1"/>
</dbReference>
<name>A0ABU0BNH9_9HYPH</name>
<gene>
    <name evidence="5" type="ORF">QO002_001655</name>
</gene>
<evidence type="ECO:0000259" key="4">
    <source>
        <dbReference type="PROSITE" id="PS50043"/>
    </source>
</evidence>
<dbReference type="InterPro" id="IPR036693">
    <property type="entry name" value="TF_LuxR_autoind-bd_dom_sf"/>
</dbReference>
<sequence length="244" mass="26999">MSDVDVESMEILTAISGILSAATPDACTKLFRGILDRCGIDTFAAGEIDLHHRARCVFHIIDWPDDWRRYYFASGLVNRDPFLSALERYTRPFTWAELRADRTLPRLGTEALDKAAEAGWIDGLIVPIPRGGQRVGLISMVARRSMITERQKLLLPPLCICFHVRLRGMIAGHDLPVAPAGLTARELDCLPLVSKGFSDREIAAELNISVSTAHEHVENARKRFEAGTRSELVAAAVSLGVIHF</sequence>
<evidence type="ECO:0000256" key="2">
    <source>
        <dbReference type="ARBA" id="ARBA00023125"/>
    </source>
</evidence>
<dbReference type="Pfam" id="PF03472">
    <property type="entry name" value="Autoind_bind"/>
    <property type="match status" value="1"/>
</dbReference>
<keyword evidence="6" id="KW-1185">Reference proteome</keyword>
<evidence type="ECO:0000256" key="3">
    <source>
        <dbReference type="ARBA" id="ARBA00023163"/>
    </source>
</evidence>
<dbReference type="SUPFAM" id="SSF46894">
    <property type="entry name" value="C-terminal effector domain of the bipartite response regulators"/>
    <property type="match status" value="1"/>
</dbReference>
<dbReference type="Pfam" id="PF00196">
    <property type="entry name" value="GerE"/>
    <property type="match status" value="1"/>
</dbReference>
<dbReference type="SMART" id="SM00421">
    <property type="entry name" value="HTH_LUXR"/>
    <property type="match status" value="1"/>
</dbReference>
<feature type="domain" description="HTH luxR-type" evidence="4">
    <location>
        <begin position="175"/>
        <end position="240"/>
    </location>
</feature>
<dbReference type="InterPro" id="IPR005143">
    <property type="entry name" value="TF_LuxR_autoind-bd_dom"/>
</dbReference>
<dbReference type="CDD" id="cd06170">
    <property type="entry name" value="LuxR_C_like"/>
    <property type="match status" value="1"/>
</dbReference>
<accession>A0ABU0BNH9</accession>
<dbReference type="Gene3D" id="1.10.10.10">
    <property type="entry name" value="Winged helix-like DNA-binding domain superfamily/Winged helix DNA-binding domain"/>
    <property type="match status" value="1"/>
</dbReference>
<dbReference type="InterPro" id="IPR016032">
    <property type="entry name" value="Sig_transdc_resp-reg_C-effctor"/>
</dbReference>